<dbReference type="PROSITE" id="PS50144">
    <property type="entry name" value="MATH"/>
    <property type="match status" value="1"/>
</dbReference>
<dbReference type="GO" id="GO:0004843">
    <property type="term" value="F:cysteine-type deubiquitinase activity"/>
    <property type="evidence" value="ECO:0007669"/>
    <property type="project" value="InterPro"/>
</dbReference>
<evidence type="ECO:0000313" key="6">
    <source>
        <dbReference type="RefSeq" id="XP_026668987.1"/>
    </source>
</evidence>
<dbReference type="InterPro" id="IPR001394">
    <property type="entry name" value="Peptidase_C19_UCH"/>
</dbReference>
<organism evidence="5 6">
    <name type="scientific">Ceratina calcarata</name>
    <dbReference type="NCBI Taxonomy" id="156304"/>
    <lineage>
        <taxon>Eukaryota</taxon>
        <taxon>Metazoa</taxon>
        <taxon>Ecdysozoa</taxon>
        <taxon>Arthropoda</taxon>
        <taxon>Hexapoda</taxon>
        <taxon>Insecta</taxon>
        <taxon>Pterygota</taxon>
        <taxon>Neoptera</taxon>
        <taxon>Endopterygota</taxon>
        <taxon>Hymenoptera</taxon>
        <taxon>Apocrita</taxon>
        <taxon>Aculeata</taxon>
        <taxon>Apoidea</taxon>
        <taxon>Anthophila</taxon>
        <taxon>Apidae</taxon>
        <taxon>Ceratina</taxon>
        <taxon>Zadontomerus</taxon>
    </lineage>
</organism>
<feature type="domain" description="MATH" evidence="4">
    <location>
        <begin position="1"/>
        <end position="32"/>
    </location>
</feature>
<evidence type="ECO:0000256" key="2">
    <source>
        <dbReference type="ARBA" id="ARBA00031500"/>
    </source>
</evidence>
<dbReference type="Gene3D" id="3.90.70.10">
    <property type="entry name" value="Cysteine proteinases"/>
    <property type="match status" value="1"/>
</dbReference>
<dbReference type="GeneID" id="113464264"/>
<dbReference type="InterPro" id="IPR008974">
    <property type="entry name" value="TRAF-like"/>
</dbReference>
<evidence type="ECO:0000256" key="1">
    <source>
        <dbReference type="ARBA" id="ARBA00021393"/>
    </source>
</evidence>
<protein>
    <recommendedName>
        <fullName evidence="1">Ubiquitin carboxyl-terminal hydrolase 7</fullName>
    </recommendedName>
    <alternativeName>
        <fullName evidence="3">Ubiquitin thioesterase 7</fullName>
    </alternativeName>
    <alternativeName>
        <fullName evidence="2">Ubiquitin-specific-processing protease 7</fullName>
    </alternativeName>
</protein>
<dbReference type="InterPro" id="IPR038765">
    <property type="entry name" value="Papain-like_cys_pep_sf"/>
</dbReference>
<feature type="non-terminal residue" evidence="6">
    <location>
        <position position="217"/>
    </location>
</feature>
<dbReference type="Proteomes" id="UP000694925">
    <property type="component" value="Unplaced"/>
</dbReference>
<dbReference type="SUPFAM" id="SSF49599">
    <property type="entry name" value="TRAF domain-like"/>
    <property type="match status" value="1"/>
</dbReference>
<accession>A0AAJ7S127</accession>
<dbReference type="KEGG" id="ccal:113464264"/>
<dbReference type="GO" id="GO:0016579">
    <property type="term" value="P:protein deubiquitination"/>
    <property type="evidence" value="ECO:0007669"/>
    <property type="project" value="InterPro"/>
</dbReference>
<sequence length="217" mass="25546">MAGIDRFLTWEDVLDPKEGFLKDDSVTLEVHVMADAPRGVHYRNKCTDLKYEDTYYINERKIHTRLENPVDTNYINSALRTLSFANQLRKEVSKMPTEDDDRSESVDLAVQRTFYQMQFSNYKHITKELMKTINWGRMDPYTRKKKQKFLDRMLHDLEENVKETIIEGEIEKINANVNAQMKGIAVFASDRYYGHFQSHLENCVLSEEASFSKENLE</sequence>
<evidence type="ECO:0000256" key="3">
    <source>
        <dbReference type="ARBA" id="ARBA00031508"/>
    </source>
</evidence>
<dbReference type="RefSeq" id="XP_026668987.1">
    <property type="nucleotide sequence ID" value="XM_026813186.1"/>
</dbReference>
<name>A0AAJ7S127_9HYME</name>
<dbReference type="SUPFAM" id="SSF54001">
    <property type="entry name" value="Cysteine proteinases"/>
    <property type="match status" value="1"/>
</dbReference>
<dbReference type="AlphaFoldDB" id="A0AAJ7S127"/>
<dbReference type="InterPro" id="IPR002083">
    <property type="entry name" value="MATH/TRAF_dom"/>
</dbReference>
<reference evidence="6" key="1">
    <citation type="submission" date="2025-08" db="UniProtKB">
        <authorList>
            <consortium name="RefSeq"/>
        </authorList>
    </citation>
    <scope>IDENTIFICATION</scope>
    <source>
        <tissue evidence="6">Whole body</tissue>
    </source>
</reference>
<dbReference type="Gene3D" id="2.60.210.10">
    <property type="entry name" value="Apoptosis, Tumor Necrosis Factor Receptor Associated Protein 2, Chain A"/>
    <property type="match status" value="1"/>
</dbReference>
<proteinExistence type="predicted"/>
<evidence type="ECO:0000259" key="4">
    <source>
        <dbReference type="PROSITE" id="PS50144"/>
    </source>
</evidence>
<gene>
    <name evidence="6" type="primary">LOC113464264</name>
</gene>
<keyword evidence="5" id="KW-1185">Reference proteome</keyword>
<dbReference type="Pfam" id="PF00443">
    <property type="entry name" value="UCH"/>
    <property type="match status" value="1"/>
</dbReference>
<evidence type="ECO:0000313" key="5">
    <source>
        <dbReference type="Proteomes" id="UP000694925"/>
    </source>
</evidence>